<reference evidence="1 2" key="1">
    <citation type="journal article" date="2019" name="J. Gen. Appl. Microbiol.">
        <title>Aerobic degradation of cis-dichloroethene by the marine bacterium Marinobacter salsuginis strain 5N-3.</title>
        <authorList>
            <person name="Inoue Y."/>
            <person name="Fukunaga Y."/>
            <person name="Katsumata H."/>
            <person name="Ohji S."/>
            <person name="Hosoyama A."/>
            <person name="Mori K."/>
            <person name="Ando K."/>
        </authorList>
    </citation>
    <scope>NUCLEOTIDE SEQUENCE [LARGE SCALE GENOMIC DNA]</scope>
    <source>
        <strain evidence="1 2">NBRC 109114</strain>
    </source>
</reference>
<evidence type="ECO:0000313" key="2">
    <source>
        <dbReference type="Proteomes" id="UP000387223"/>
    </source>
</evidence>
<protein>
    <submittedName>
        <fullName evidence="1">Uncharacterized protein</fullName>
    </submittedName>
</protein>
<gene>
    <name evidence="1" type="ORF">MSSD14B_28330</name>
</gene>
<dbReference type="EMBL" id="BGZI01000020">
    <property type="protein sequence ID" value="GBO89165.1"/>
    <property type="molecule type" value="Genomic_DNA"/>
</dbReference>
<name>A0A5M3Q1M6_9GAMM</name>
<proteinExistence type="predicted"/>
<dbReference type="RefSeq" id="WP_136631125.1">
    <property type="nucleotide sequence ID" value="NZ_BGZI01000020.1"/>
</dbReference>
<evidence type="ECO:0000313" key="1">
    <source>
        <dbReference type="EMBL" id="GBO89165.1"/>
    </source>
</evidence>
<comment type="caution">
    <text evidence="1">The sequence shown here is derived from an EMBL/GenBank/DDBJ whole genome shotgun (WGS) entry which is preliminary data.</text>
</comment>
<sequence length="255" mass="28893">MGSMIKLPALEAFQSAAAYELVGISGVMTKKDVDILYPDTERQAYRFRWKAADDEHEVYLGLNNFMTADIGEDGTISIADDQGTPMSLKLYSAACPAPISREVAHRSPAVRIYVDLESQSMLVGDDYKVSNEIRDFVKRFGTISEVRFNIDKDFEIPDVSTPEYRSKLLAENYIPEACNRFSFSISRNYSRNTAVMECHFTKEYQVEFLRLFTQSFCGQLGTMADTEDFNFERAVNGLLNMVDSIKDSFGDDIPF</sequence>
<organism evidence="1 2">
    <name type="scientific">Marinobacter salsuginis</name>
    <dbReference type="NCBI Taxonomy" id="418719"/>
    <lineage>
        <taxon>Bacteria</taxon>
        <taxon>Pseudomonadati</taxon>
        <taxon>Pseudomonadota</taxon>
        <taxon>Gammaproteobacteria</taxon>
        <taxon>Pseudomonadales</taxon>
        <taxon>Marinobacteraceae</taxon>
        <taxon>Marinobacter</taxon>
    </lineage>
</organism>
<dbReference type="AlphaFoldDB" id="A0A5M3Q1M6"/>
<accession>A0A5M3Q1M6</accession>
<dbReference type="Proteomes" id="UP000387223">
    <property type="component" value="Unassembled WGS sequence"/>
</dbReference>